<accession>A0A433HAY9</accession>
<dbReference type="InterPro" id="IPR015422">
    <property type="entry name" value="PyrdxlP-dep_Trfase_small"/>
</dbReference>
<evidence type="ECO:0000256" key="1">
    <source>
        <dbReference type="ARBA" id="ARBA00001933"/>
    </source>
</evidence>
<dbReference type="EMBL" id="RYZZ01000040">
    <property type="protein sequence ID" value="RUQ25553.1"/>
    <property type="molecule type" value="Genomic_DNA"/>
</dbReference>
<dbReference type="SUPFAM" id="SSF53383">
    <property type="entry name" value="PLP-dependent transferases"/>
    <property type="match status" value="1"/>
</dbReference>
<dbReference type="InterPro" id="IPR050881">
    <property type="entry name" value="LL-DAP_aminotransferase"/>
</dbReference>
<comment type="caution">
    <text evidence="6">The sequence shown here is derived from an EMBL/GenBank/DDBJ whole genome shotgun (WGS) entry which is preliminary data.</text>
</comment>
<evidence type="ECO:0000313" key="6">
    <source>
        <dbReference type="EMBL" id="RUQ25553.1"/>
    </source>
</evidence>
<proteinExistence type="inferred from homology"/>
<dbReference type="Proteomes" id="UP000267430">
    <property type="component" value="Unassembled WGS sequence"/>
</dbReference>
<dbReference type="OrthoDB" id="9802328at2"/>
<dbReference type="InterPro" id="IPR015421">
    <property type="entry name" value="PyrdxlP-dep_Trfase_major"/>
</dbReference>
<dbReference type="RefSeq" id="WP_126866961.1">
    <property type="nucleotide sequence ID" value="NZ_JAUSTX010000017.1"/>
</dbReference>
<dbReference type="PANTHER" id="PTHR42832:SF3">
    <property type="entry name" value="L-GLUTAMINE--4-(METHYLSULFANYL)-2-OXOBUTANOATE AMINOTRANSFERASE"/>
    <property type="match status" value="1"/>
</dbReference>
<organism evidence="6 7">
    <name type="scientific">Peribacillus cavernae</name>
    <dbReference type="NCBI Taxonomy" id="1674310"/>
    <lineage>
        <taxon>Bacteria</taxon>
        <taxon>Bacillati</taxon>
        <taxon>Bacillota</taxon>
        <taxon>Bacilli</taxon>
        <taxon>Bacillales</taxon>
        <taxon>Bacillaceae</taxon>
        <taxon>Peribacillus</taxon>
    </lineage>
</organism>
<comment type="similarity">
    <text evidence="4">Belongs to the class-I pyridoxal-phosphate-dependent aminotransferase family.</text>
</comment>
<dbReference type="InterPro" id="IPR015424">
    <property type="entry name" value="PyrdxlP-dep_Trfase"/>
</dbReference>
<dbReference type="EC" id="2.6.1.-" evidence="4"/>
<dbReference type="AlphaFoldDB" id="A0A433HAY9"/>
<dbReference type="GO" id="GO:0008483">
    <property type="term" value="F:transaminase activity"/>
    <property type="evidence" value="ECO:0007669"/>
    <property type="project" value="UniProtKB-KW"/>
</dbReference>
<sequence>MNIAPSEKMKNFTTGIFTELANRKRDAMKQGMDVIDLSVGSPDLPPPSFVVDTLVQYAKDTTKYGYTLKGIPAFHEAVGYFYAHRYGVELDPDKEVLQLMGSQDGLAHLATALVNPGEYVLVPDPGYPIYEASVSLAGGIIYPMPLTAENKFLPNLEQIPLEVLEKTKMMIISYPGNPVAALADKVFFEQVVKFAKDHNILVVHDFAYSELIFDDNPQISFMSVPGAKDVGIEFNSLSKTFNMAGTRIGYVVGNEQVLNILGTLKSHIDYGVFYPVQKAAEIALTSDYSILREQVKEYEARRDSLLLGLEKSGWQVPRSSATMFVWAKIPKGWKSRDFAYQLIEQAGVAIVPGDAFGNQGEGYVRIALVQPPERLAVAAERIQEFLEKSME</sequence>
<name>A0A433HAY9_9BACI</name>
<dbReference type="Gene3D" id="3.40.640.10">
    <property type="entry name" value="Type I PLP-dependent aspartate aminotransferase-like (Major domain)"/>
    <property type="match status" value="1"/>
</dbReference>
<feature type="domain" description="Aminotransferase class I/classII large" evidence="5">
    <location>
        <begin position="33"/>
        <end position="382"/>
    </location>
</feature>
<dbReference type="NCBIfam" id="NF005815">
    <property type="entry name" value="PRK07681.1"/>
    <property type="match status" value="1"/>
</dbReference>
<comment type="cofactor">
    <cofactor evidence="1 4">
        <name>pyridoxal 5'-phosphate</name>
        <dbReference type="ChEBI" id="CHEBI:597326"/>
    </cofactor>
</comment>
<dbReference type="InterPro" id="IPR004839">
    <property type="entry name" value="Aminotransferase_I/II_large"/>
</dbReference>
<dbReference type="PROSITE" id="PS00105">
    <property type="entry name" value="AA_TRANSFER_CLASS_1"/>
    <property type="match status" value="1"/>
</dbReference>
<evidence type="ECO:0000313" key="7">
    <source>
        <dbReference type="Proteomes" id="UP000267430"/>
    </source>
</evidence>
<dbReference type="Gene3D" id="3.90.1150.10">
    <property type="entry name" value="Aspartate Aminotransferase, domain 1"/>
    <property type="match status" value="1"/>
</dbReference>
<dbReference type="CDD" id="cd00609">
    <property type="entry name" value="AAT_like"/>
    <property type="match status" value="1"/>
</dbReference>
<evidence type="ECO:0000256" key="3">
    <source>
        <dbReference type="ARBA" id="ARBA00022679"/>
    </source>
</evidence>
<keyword evidence="7" id="KW-1185">Reference proteome</keyword>
<evidence type="ECO:0000256" key="4">
    <source>
        <dbReference type="RuleBase" id="RU000481"/>
    </source>
</evidence>
<dbReference type="PANTHER" id="PTHR42832">
    <property type="entry name" value="AMINO ACID AMINOTRANSFERASE"/>
    <property type="match status" value="1"/>
</dbReference>
<reference evidence="6 7" key="1">
    <citation type="submission" date="2018-12" db="EMBL/GenBank/DDBJ databases">
        <title>Bacillus chawlae sp. nov., Bacillus glennii sp. nov., and Bacillus saganii sp. nov. Isolated from the Vehicle Assembly Building at Kennedy Space Center where the Viking Spacecraft were Assembled.</title>
        <authorList>
            <person name="Seuylemezian A."/>
            <person name="Vaishampayan P."/>
        </authorList>
    </citation>
    <scope>NUCLEOTIDE SEQUENCE [LARGE SCALE GENOMIC DNA]</scope>
    <source>
        <strain evidence="6 7">L5</strain>
    </source>
</reference>
<protein>
    <recommendedName>
        <fullName evidence="4">Aminotransferase</fullName>
        <ecNumber evidence="4">2.6.1.-</ecNumber>
    </recommendedName>
</protein>
<keyword evidence="3 4" id="KW-0808">Transferase</keyword>
<gene>
    <name evidence="6" type="ORF">ELQ35_20095</name>
</gene>
<dbReference type="InterPro" id="IPR004838">
    <property type="entry name" value="NHTrfase_class1_PyrdxlP-BS"/>
</dbReference>
<dbReference type="Pfam" id="PF00155">
    <property type="entry name" value="Aminotran_1_2"/>
    <property type="match status" value="1"/>
</dbReference>
<dbReference type="GO" id="GO:0030170">
    <property type="term" value="F:pyridoxal phosphate binding"/>
    <property type="evidence" value="ECO:0007669"/>
    <property type="project" value="InterPro"/>
</dbReference>
<evidence type="ECO:0000256" key="2">
    <source>
        <dbReference type="ARBA" id="ARBA00022576"/>
    </source>
</evidence>
<keyword evidence="2 4" id="KW-0032">Aminotransferase</keyword>
<evidence type="ECO:0000259" key="5">
    <source>
        <dbReference type="Pfam" id="PF00155"/>
    </source>
</evidence>